<evidence type="ECO:0000313" key="2">
    <source>
        <dbReference type="Proteomes" id="UP000179242"/>
    </source>
</evidence>
<protein>
    <recommendedName>
        <fullName evidence="3">Clan AA aspartic protease</fullName>
    </recommendedName>
</protein>
<sequence length="119" mass="13315">MIKGVISDDLEPIIEIILVFNGRKISQPAVVDTGFNGFLSVPHDLILESGWEFLGYEKYELADGKIIESRVYIGEVELDGKKRKVGVLSSHAKEILLGTRLLAGKFLQIDFKKKTLLIK</sequence>
<evidence type="ECO:0008006" key="3">
    <source>
        <dbReference type="Google" id="ProtNLM"/>
    </source>
</evidence>
<reference evidence="1 2" key="1">
    <citation type="journal article" date="2016" name="Nat. Commun.">
        <title>Thousands of microbial genomes shed light on interconnected biogeochemical processes in an aquifer system.</title>
        <authorList>
            <person name="Anantharaman K."/>
            <person name="Brown C.T."/>
            <person name="Hug L.A."/>
            <person name="Sharon I."/>
            <person name="Castelle C.J."/>
            <person name="Probst A.J."/>
            <person name="Thomas B.C."/>
            <person name="Singh A."/>
            <person name="Wilkins M.J."/>
            <person name="Karaoz U."/>
            <person name="Brodie E.L."/>
            <person name="Williams K.H."/>
            <person name="Hubbard S.S."/>
            <person name="Banfield J.F."/>
        </authorList>
    </citation>
    <scope>NUCLEOTIDE SEQUENCE [LARGE SCALE GENOMIC DNA]</scope>
</reference>
<accession>A0A1F4U3Z6</accession>
<gene>
    <name evidence="1" type="ORF">A2438_08400</name>
</gene>
<dbReference type="InterPro" id="IPR022274">
    <property type="entry name" value="Peptidase_asp_AF0612"/>
</dbReference>
<dbReference type="EMBL" id="MEUJ01000008">
    <property type="protein sequence ID" value="OGC39560.1"/>
    <property type="molecule type" value="Genomic_DNA"/>
</dbReference>
<organism evidence="1 2">
    <name type="scientific">candidate division WOR-1 bacterium RIFOXYC2_FULL_46_14</name>
    <dbReference type="NCBI Taxonomy" id="1802587"/>
    <lineage>
        <taxon>Bacteria</taxon>
        <taxon>Bacillati</taxon>
        <taxon>Saganbacteria</taxon>
    </lineage>
</organism>
<dbReference type="AlphaFoldDB" id="A0A1F4U3Z6"/>
<dbReference type="NCBIfam" id="TIGR03698">
    <property type="entry name" value="clan_AA_DTGF"/>
    <property type="match status" value="1"/>
</dbReference>
<dbReference type="Proteomes" id="UP000179242">
    <property type="component" value="Unassembled WGS sequence"/>
</dbReference>
<comment type="caution">
    <text evidence="1">The sequence shown here is derived from an EMBL/GenBank/DDBJ whole genome shotgun (WGS) entry which is preliminary data.</text>
</comment>
<evidence type="ECO:0000313" key="1">
    <source>
        <dbReference type="EMBL" id="OGC39560.1"/>
    </source>
</evidence>
<name>A0A1F4U3Z6_UNCSA</name>
<proteinExistence type="predicted"/>